<proteinExistence type="predicted"/>
<organism evidence="9 10">
    <name type="scientific">Strongylocentrotus purpuratus</name>
    <name type="common">Purple sea urchin</name>
    <dbReference type="NCBI Taxonomy" id="7668"/>
    <lineage>
        <taxon>Eukaryota</taxon>
        <taxon>Metazoa</taxon>
        <taxon>Echinodermata</taxon>
        <taxon>Eleutherozoa</taxon>
        <taxon>Echinozoa</taxon>
        <taxon>Echinoidea</taxon>
        <taxon>Euechinoidea</taxon>
        <taxon>Echinacea</taxon>
        <taxon>Camarodonta</taxon>
        <taxon>Echinidea</taxon>
        <taxon>Strongylocentrotidae</taxon>
        <taxon>Strongylocentrotus</taxon>
    </lineage>
</organism>
<feature type="disulfide bond" evidence="7">
    <location>
        <begin position="153"/>
        <end position="214"/>
    </location>
</feature>
<dbReference type="PROSITE" id="PS50287">
    <property type="entry name" value="SRCR_2"/>
    <property type="match status" value="5"/>
</dbReference>
<sequence>MYTFQPEVRLANGSNHAKGRVEFLYSESWRTVCGASWDLRDVRVVCRILGFDGALAATRSARFGQGAGDVLRVDCWGTEDSLADCPYFGASIPCGHHMDAGAVCYLGAHPNPFQVRLVNGSDSAKGRVEVLRDGSWGTVCGVGWDLRDARVVCRMLGFDGALDAPGSARFGQGSVRILLDRVNCDGTEDNLAECGYSGNARYSWSHTSDAGAMCYSGDPFKVRLVGGSNDAVGRVELMHGGSWGTICDDSWDLRDARVVCRMLGFGGALDAPGSARFGQGSGRIILDVVGCDGTEVNVAECIHRGIGVHYCGHDEDAGAICYNGAHPNPLGIRLVDGSSKAEGRVEVFYDGSWGTICDNGWDLRDARVVCRMLGFEGALDAPTSARFGQGSGDILLNLVGCDGTEGNLADCAHLGLGVNYCRHEEDVGAICYSGAHPNSVGVRLMGGSNSTEGRVEIRYNGTWGTVCDDG</sequence>
<dbReference type="GeneID" id="105441114"/>
<name>A0A7M7PGZ2_STRPU</name>
<dbReference type="FunFam" id="3.10.250.10:FF:000005">
    <property type="entry name" value="Neurotrypsin isoform A"/>
    <property type="match status" value="1"/>
</dbReference>
<feature type="domain" description="SRCR" evidence="8">
    <location>
        <begin position="8"/>
        <end position="105"/>
    </location>
</feature>
<keyword evidence="10" id="KW-1185">Reference proteome</keyword>
<accession>A0A7M7PGZ2</accession>
<evidence type="ECO:0000313" key="9">
    <source>
        <dbReference type="EnsemblMetazoa" id="XP_030851595"/>
    </source>
</evidence>
<dbReference type="OrthoDB" id="536948at2759"/>
<dbReference type="AlphaFoldDB" id="A0A7M7PGZ2"/>
<keyword evidence="4" id="KW-0677">Repeat</keyword>
<feature type="disulfide bond" evidence="7">
    <location>
        <begin position="370"/>
        <end position="431"/>
    </location>
</feature>
<dbReference type="Proteomes" id="UP000007110">
    <property type="component" value="Unassembled WGS sequence"/>
</dbReference>
<feature type="disulfide bond" evidence="7">
    <location>
        <begin position="75"/>
        <end position="85"/>
    </location>
</feature>
<dbReference type="GO" id="GO:0016020">
    <property type="term" value="C:membrane"/>
    <property type="evidence" value="ECO:0007669"/>
    <property type="project" value="InterPro"/>
</dbReference>
<evidence type="ECO:0000256" key="7">
    <source>
        <dbReference type="PROSITE-ProRule" id="PRU00196"/>
    </source>
</evidence>
<dbReference type="EnsemblMetazoa" id="XM_030995735">
    <property type="protein sequence ID" value="XP_030851595"/>
    <property type="gene ID" value="LOC105441114"/>
</dbReference>
<dbReference type="KEGG" id="spu:105441114"/>
<feature type="disulfide bond" evidence="7">
    <location>
        <begin position="357"/>
        <end position="421"/>
    </location>
</feature>
<keyword evidence="5 7" id="KW-1015">Disulfide bond</keyword>
<feature type="disulfide bond" evidence="7">
    <location>
        <begin position="401"/>
        <end position="411"/>
    </location>
</feature>
<feature type="disulfide bond" evidence="7">
    <location>
        <begin position="184"/>
        <end position="194"/>
    </location>
</feature>
<reference evidence="9" key="2">
    <citation type="submission" date="2021-01" db="UniProtKB">
        <authorList>
            <consortium name="EnsemblMetazoa"/>
        </authorList>
    </citation>
    <scope>IDENTIFICATION</scope>
</reference>
<keyword evidence="6" id="KW-0325">Glycoprotein</keyword>
<dbReference type="GO" id="GO:0005576">
    <property type="term" value="C:extracellular region"/>
    <property type="evidence" value="ECO:0007669"/>
    <property type="project" value="UniProtKB-SubCell"/>
</dbReference>
<dbReference type="FunFam" id="3.10.250.10:FF:000009">
    <property type="entry name" value="WC1"/>
    <property type="match status" value="2"/>
</dbReference>
<evidence type="ECO:0000256" key="2">
    <source>
        <dbReference type="ARBA" id="ARBA00022525"/>
    </source>
</evidence>
<dbReference type="SUPFAM" id="SSF56487">
    <property type="entry name" value="SRCR-like"/>
    <property type="match status" value="5"/>
</dbReference>
<comment type="caution">
    <text evidence="7">Lacks conserved residue(s) required for the propagation of feature annotation.</text>
</comment>
<dbReference type="FunFam" id="3.10.250.10:FF:000006">
    <property type="entry name" value="neurotrypsin isoform X2"/>
    <property type="match status" value="1"/>
</dbReference>
<feature type="disulfide bond" evidence="7">
    <location>
        <begin position="291"/>
        <end position="301"/>
    </location>
</feature>
<dbReference type="RefSeq" id="XP_030851595.1">
    <property type="nucleotide sequence ID" value="XM_030995735.1"/>
</dbReference>
<evidence type="ECO:0000256" key="3">
    <source>
        <dbReference type="ARBA" id="ARBA00022729"/>
    </source>
</evidence>
<feature type="disulfide bond" evidence="7">
    <location>
        <begin position="260"/>
        <end position="321"/>
    </location>
</feature>
<dbReference type="InParanoid" id="A0A7M7PGZ2"/>
<evidence type="ECO:0000259" key="8">
    <source>
        <dbReference type="PROSITE" id="PS50287"/>
    </source>
</evidence>
<dbReference type="Gene3D" id="3.10.250.10">
    <property type="entry name" value="SRCR-like domain"/>
    <property type="match status" value="5"/>
</dbReference>
<feature type="disulfide bond" evidence="7">
    <location>
        <begin position="247"/>
        <end position="311"/>
    </location>
</feature>
<evidence type="ECO:0000256" key="1">
    <source>
        <dbReference type="ARBA" id="ARBA00004613"/>
    </source>
</evidence>
<reference evidence="10" key="1">
    <citation type="submission" date="2015-02" db="EMBL/GenBank/DDBJ databases">
        <title>Genome sequencing for Strongylocentrotus purpuratus.</title>
        <authorList>
            <person name="Murali S."/>
            <person name="Liu Y."/>
            <person name="Vee V."/>
            <person name="English A."/>
            <person name="Wang M."/>
            <person name="Skinner E."/>
            <person name="Han Y."/>
            <person name="Muzny D.M."/>
            <person name="Worley K.C."/>
            <person name="Gibbs R.A."/>
        </authorList>
    </citation>
    <scope>NUCLEOTIDE SEQUENCE</scope>
</reference>
<feature type="domain" description="SRCR" evidence="8">
    <location>
        <begin position="115"/>
        <end position="215"/>
    </location>
</feature>
<comment type="subcellular location">
    <subcellularLocation>
        <location evidence="1">Secreted</location>
    </subcellularLocation>
</comment>
<evidence type="ECO:0000256" key="4">
    <source>
        <dbReference type="ARBA" id="ARBA00022737"/>
    </source>
</evidence>
<protein>
    <recommendedName>
        <fullName evidence="8">SRCR domain-containing protein</fullName>
    </recommendedName>
</protein>
<dbReference type="InterPro" id="IPR050912">
    <property type="entry name" value="LOX-like_protein"/>
</dbReference>
<dbReference type="PRINTS" id="PR00258">
    <property type="entry name" value="SPERACTRCPTR"/>
</dbReference>
<dbReference type="InterPro" id="IPR036772">
    <property type="entry name" value="SRCR-like_dom_sf"/>
</dbReference>
<feature type="domain" description="SRCR" evidence="8">
    <location>
        <begin position="222"/>
        <end position="322"/>
    </location>
</feature>
<dbReference type="PANTHER" id="PTHR45817">
    <property type="entry name" value="LYSYL OXIDASE-LIKE-RELATED"/>
    <property type="match status" value="1"/>
</dbReference>
<dbReference type="PROSITE" id="PS00420">
    <property type="entry name" value="SRCR_1"/>
    <property type="match status" value="3"/>
</dbReference>
<dbReference type="InterPro" id="IPR001190">
    <property type="entry name" value="SRCR"/>
</dbReference>
<dbReference type="Pfam" id="PF00530">
    <property type="entry name" value="SRCR"/>
    <property type="match status" value="4"/>
</dbReference>
<dbReference type="SMART" id="SM00202">
    <property type="entry name" value="SR"/>
    <property type="match status" value="4"/>
</dbReference>
<keyword evidence="2" id="KW-0964">Secreted</keyword>
<feature type="domain" description="SRCR" evidence="8">
    <location>
        <begin position="442"/>
        <end position="470"/>
    </location>
</feature>
<evidence type="ECO:0000256" key="6">
    <source>
        <dbReference type="ARBA" id="ARBA00023180"/>
    </source>
</evidence>
<keyword evidence="3" id="KW-0732">Signal</keyword>
<dbReference type="PANTHER" id="PTHR45817:SF9">
    <property type="entry name" value="SRCR DOMAIN-CONTAINING PROTEIN"/>
    <property type="match status" value="1"/>
</dbReference>
<evidence type="ECO:0000313" key="10">
    <source>
        <dbReference type="Proteomes" id="UP000007110"/>
    </source>
</evidence>
<evidence type="ECO:0000256" key="5">
    <source>
        <dbReference type="ARBA" id="ARBA00023157"/>
    </source>
</evidence>
<feature type="domain" description="SRCR" evidence="8">
    <location>
        <begin position="332"/>
        <end position="432"/>
    </location>
</feature>